<feature type="binding site" evidence="3">
    <location>
        <position position="57"/>
    </location>
    <ligand>
        <name>Mg(2+)</name>
        <dbReference type="ChEBI" id="CHEBI:18420"/>
        <label>1</label>
    </ligand>
</feature>
<protein>
    <submittedName>
        <fullName evidence="4">ADP-ribosylglycohydrolase family protein</fullName>
    </submittedName>
</protein>
<feature type="binding site" evidence="3">
    <location>
        <position position="294"/>
    </location>
    <ligand>
        <name>Mg(2+)</name>
        <dbReference type="ChEBI" id="CHEBI:18420"/>
        <label>1</label>
    </ligand>
</feature>
<dbReference type="EMBL" id="JAESWA010000015">
    <property type="protein sequence ID" value="MBL4930756.1"/>
    <property type="molecule type" value="Genomic_DNA"/>
</dbReference>
<dbReference type="RefSeq" id="WP_202766137.1">
    <property type="nucleotide sequence ID" value="NZ_JAESWA010000015.1"/>
</dbReference>
<dbReference type="PANTHER" id="PTHR16222:SF24">
    <property type="entry name" value="ADP-RIBOSYLHYDROLASE ARH3"/>
    <property type="match status" value="1"/>
</dbReference>
<dbReference type="GO" id="GO:0016787">
    <property type="term" value="F:hydrolase activity"/>
    <property type="evidence" value="ECO:0007669"/>
    <property type="project" value="UniProtKB-KW"/>
</dbReference>
<feature type="binding site" evidence="3">
    <location>
        <position position="58"/>
    </location>
    <ligand>
        <name>Mg(2+)</name>
        <dbReference type="ChEBI" id="CHEBI:18420"/>
        <label>1</label>
    </ligand>
</feature>
<feature type="binding site" evidence="3">
    <location>
        <position position="296"/>
    </location>
    <ligand>
        <name>Mg(2+)</name>
        <dbReference type="ChEBI" id="CHEBI:18420"/>
        <label>1</label>
    </ligand>
</feature>
<reference evidence="4" key="1">
    <citation type="submission" date="2021-01" db="EMBL/GenBank/DDBJ databases">
        <title>Genome public.</title>
        <authorList>
            <person name="Liu C."/>
            <person name="Sun Q."/>
        </authorList>
    </citation>
    <scope>NUCLEOTIDE SEQUENCE</scope>
    <source>
        <strain evidence="4">YIM B02565</strain>
    </source>
</reference>
<feature type="binding site" evidence="3">
    <location>
        <position position="59"/>
    </location>
    <ligand>
        <name>Mg(2+)</name>
        <dbReference type="ChEBI" id="CHEBI:18420"/>
        <label>1</label>
    </ligand>
</feature>
<dbReference type="Proteomes" id="UP000623681">
    <property type="component" value="Unassembled WGS sequence"/>
</dbReference>
<dbReference type="GO" id="GO:0046872">
    <property type="term" value="F:metal ion binding"/>
    <property type="evidence" value="ECO:0007669"/>
    <property type="project" value="UniProtKB-KW"/>
</dbReference>
<organism evidence="4 5">
    <name type="scientific">Clostridium paridis</name>
    <dbReference type="NCBI Taxonomy" id="2803863"/>
    <lineage>
        <taxon>Bacteria</taxon>
        <taxon>Bacillati</taxon>
        <taxon>Bacillota</taxon>
        <taxon>Clostridia</taxon>
        <taxon>Eubacteriales</taxon>
        <taxon>Clostridiaceae</taxon>
        <taxon>Clostridium</taxon>
    </lineage>
</organism>
<dbReference type="Pfam" id="PF03747">
    <property type="entry name" value="ADP_ribosyl_GH"/>
    <property type="match status" value="1"/>
</dbReference>
<dbReference type="AlphaFoldDB" id="A0A937FG15"/>
<evidence type="ECO:0000256" key="1">
    <source>
        <dbReference type="ARBA" id="ARBA00010702"/>
    </source>
</evidence>
<comment type="caution">
    <text evidence="4">The sequence shown here is derived from an EMBL/GenBank/DDBJ whole genome shotgun (WGS) entry which is preliminary data.</text>
</comment>
<keyword evidence="2" id="KW-0378">Hydrolase</keyword>
<dbReference type="SUPFAM" id="SSF101478">
    <property type="entry name" value="ADP-ribosylglycohydrolase"/>
    <property type="match status" value="1"/>
</dbReference>
<name>A0A937FG15_9CLOT</name>
<evidence type="ECO:0000256" key="2">
    <source>
        <dbReference type="ARBA" id="ARBA00022801"/>
    </source>
</evidence>
<dbReference type="InterPro" id="IPR005502">
    <property type="entry name" value="Ribosyl_crysJ1"/>
</dbReference>
<comment type="cofactor">
    <cofactor evidence="3">
        <name>Mg(2+)</name>
        <dbReference type="ChEBI" id="CHEBI:18420"/>
    </cofactor>
    <text evidence="3">Binds 2 magnesium ions per subunit.</text>
</comment>
<comment type="similarity">
    <text evidence="1">Belongs to the ADP-ribosylglycohydrolase family.</text>
</comment>
<accession>A0A937FG15</accession>
<dbReference type="InterPro" id="IPR050792">
    <property type="entry name" value="ADP-ribosylglycohydrolase"/>
</dbReference>
<keyword evidence="3" id="KW-0479">Metal-binding</keyword>
<evidence type="ECO:0000313" key="5">
    <source>
        <dbReference type="Proteomes" id="UP000623681"/>
    </source>
</evidence>
<keyword evidence="5" id="KW-1185">Reference proteome</keyword>
<keyword evidence="3" id="KW-0460">Magnesium</keyword>
<dbReference type="PANTHER" id="PTHR16222">
    <property type="entry name" value="ADP-RIBOSYLGLYCOHYDROLASE"/>
    <property type="match status" value="1"/>
</dbReference>
<feature type="binding site" evidence="3">
    <location>
        <position position="297"/>
    </location>
    <ligand>
        <name>Mg(2+)</name>
        <dbReference type="ChEBI" id="CHEBI:18420"/>
        <label>1</label>
    </ligand>
</feature>
<proteinExistence type="inferred from homology"/>
<evidence type="ECO:0000256" key="3">
    <source>
        <dbReference type="PIRSR" id="PIRSR605502-1"/>
    </source>
</evidence>
<sequence length="353" mass="38949">MSKRELENFKGCLLGGAIGDALGWPIEFLGIDEIKDKFGENGIEDLVLGAFGKAEITDDTQMTLFTAEGLLRNKVRENLEEESEADIDFTTIMHNAYLRWLSTQERLPKIKDKILHNSWLVQVWSLSKLRAPGSTCLSALREEEIGTIDQPINSSKGCGGVMRVAPVGLLYGMEEAFDIGCKCAALTHGHPSGYLSAGFFSALISQIVSGEDLKEAVLKCLSLLKKYPNSEECVEKIQLALELVDSNELSNEAIREIGEGWIAEEAISIAVYCALRFQNDYKKAIIAAVNHNGDSDSTGAITGNILGAYLGVFGIPNDYIENIELFEQISEMAEDLYIGYEESDKWRNKYPGK</sequence>
<evidence type="ECO:0000313" key="4">
    <source>
        <dbReference type="EMBL" id="MBL4930756.1"/>
    </source>
</evidence>
<gene>
    <name evidence="4" type="ORF">JK634_02980</name>
</gene>
<dbReference type="InterPro" id="IPR036705">
    <property type="entry name" value="Ribosyl_crysJ1_sf"/>
</dbReference>
<dbReference type="Gene3D" id="1.10.4080.10">
    <property type="entry name" value="ADP-ribosylation/Crystallin J1"/>
    <property type="match status" value="1"/>
</dbReference>